<proteinExistence type="predicted"/>
<name>A0A1U9UTJ1_CUPNE</name>
<evidence type="ECO:0000256" key="1">
    <source>
        <dbReference type="SAM" id="MobiDB-lite"/>
    </source>
</evidence>
<reference evidence="3" key="1">
    <citation type="submission" date="2017-02" db="EMBL/GenBank/DDBJ databases">
        <title>Complete genome sequence of Cupriavidus necator strain NH9, a 3-chlorobenzoate degrader.</title>
        <authorList>
            <person name="Moriuchi R."/>
            <person name="Dohra H."/>
            <person name="Ogawa N."/>
        </authorList>
    </citation>
    <scope>NUCLEOTIDE SEQUENCE [LARGE SCALE GENOMIC DNA]</scope>
    <source>
        <strain evidence="3">NH9</strain>
    </source>
</reference>
<evidence type="ECO:0000313" key="3">
    <source>
        <dbReference type="Proteomes" id="UP000189627"/>
    </source>
</evidence>
<sequence>MVPRIPRRPGRHTPLRSRWWQPGVYGSVPAVGLWIMARLPAGLLLSLAGTPAAATWLNHAGDTVFVSGWTASALLLWLARRKPAPAAPAHPPAQPSPPPLPSAPSGSAPHRHSAG</sequence>
<accession>A0A1U9UTJ1</accession>
<evidence type="ECO:0000313" key="2">
    <source>
        <dbReference type="EMBL" id="AQV95960.1"/>
    </source>
</evidence>
<feature type="region of interest" description="Disordered" evidence="1">
    <location>
        <begin position="84"/>
        <end position="115"/>
    </location>
</feature>
<dbReference type="EMBL" id="CP017757">
    <property type="protein sequence ID" value="AQV95960.1"/>
    <property type="molecule type" value="Genomic_DNA"/>
</dbReference>
<feature type="compositionally biased region" description="Pro residues" evidence="1">
    <location>
        <begin position="85"/>
        <end position="102"/>
    </location>
</feature>
<organism evidence="2 3">
    <name type="scientific">Cupriavidus necator</name>
    <name type="common">Alcaligenes eutrophus</name>
    <name type="synonym">Ralstonia eutropha</name>
    <dbReference type="NCBI Taxonomy" id="106590"/>
    <lineage>
        <taxon>Bacteria</taxon>
        <taxon>Pseudomonadati</taxon>
        <taxon>Pseudomonadota</taxon>
        <taxon>Betaproteobacteria</taxon>
        <taxon>Burkholderiales</taxon>
        <taxon>Burkholderiaceae</taxon>
        <taxon>Cupriavidus</taxon>
    </lineage>
</organism>
<dbReference type="KEGG" id="cuh:BJN34_18980"/>
<protein>
    <submittedName>
        <fullName evidence="2">Uncharacterized protein</fullName>
    </submittedName>
</protein>
<gene>
    <name evidence="2" type="ORF">BJN34_18980</name>
</gene>
<dbReference type="AlphaFoldDB" id="A0A1U9UTJ1"/>
<dbReference type="Proteomes" id="UP000189627">
    <property type="component" value="Chromosome 1"/>
</dbReference>